<keyword evidence="1" id="KW-0472">Membrane</keyword>
<reference evidence="2 3" key="1">
    <citation type="journal article" date="2005" name="J. Virol.">
        <title>Complete genome sequence of the grouper iridovirus and comparison of genomic organization with those of other iridoviruses.</title>
        <authorList>
            <person name="Tsai C.T."/>
            <person name="Ting J.W."/>
            <person name="Wu M.H."/>
            <person name="Wu M.F."/>
            <person name="Guo I.C."/>
            <person name="Chang C.Y."/>
        </authorList>
    </citation>
    <scope>NUCLEOTIDE SEQUENCE [LARGE SCALE GENOMIC DNA]</scope>
</reference>
<sequence length="195" mass="22222">MAAVFHHSGHRGSFSLKSLGLSSQSQEAVILDEVFCIGQINFYAFSNRGDTKYNTMCLSVIVLVIHFYVVRQLLTDPVFRSRMIMLYSTVATVIRMMWWKTFGKPVMAGRRVNNNGGTVLEIIFVDSDGPVKIRLKKDAPVLKKAVGKITGSDYTAEWEPYMRYRQMEFEGIKDCEEPVELLFEDNVTYLVDPSD</sequence>
<keyword evidence="1" id="KW-1133">Transmembrane helix</keyword>
<accession>Q5GAD2</accession>
<organism evidence="2 3">
    <name type="scientific">Grouper iridovirus</name>
    <dbReference type="NCBI Taxonomy" id="127569"/>
    <lineage>
        <taxon>Viruses</taxon>
        <taxon>Varidnaviria</taxon>
        <taxon>Bamfordvirae</taxon>
        <taxon>Nucleocytoviricota</taxon>
        <taxon>Megaviricetes</taxon>
        <taxon>Pimascovirales</taxon>
        <taxon>Pimascovirales incertae sedis</taxon>
        <taxon>Iridoviridae</taxon>
        <taxon>Alphairidovirinae</taxon>
        <taxon>Ranavirus</taxon>
        <taxon>Ranavirus epinephelus1</taxon>
        <taxon>Singapore grouper iridovirus</taxon>
    </lineage>
</organism>
<evidence type="ECO:0000313" key="2">
    <source>
        <dbReference type="EMBL" id="AAV91111.1"/>
    </source>
</evidence>
<feature type="transmembrane region" description="Helical" evidence="1">
    <location>
        <begin position="53"/>
        <end position="71"/>
    </location>
</feature>
<dbReference type="EMBL" id="AY666015">
    <property type="protein sequence ID" value="AAV91111.1"/>
    <property type="molecule type" value="Genomic_DNA"/>
</dbReference>
<protein>
    <submittedName>
        <fullName evidence="2">Uncharacterized protein</fullName>
    </submittedName>
</protein>
<name>Q5GAD2_9VIRU</name>
<proteinExistence type="predicted"/>
<evidence type="ECO:0000256" key="1">
    <source>
        <dbReference type="SAM" id="Phobius"/>
    </source>
</evidence>
<keyword evidence="1" id="KW-0812">Transmembrane</keyword>
<dbReference type="Proteomes" id="UP000102282">
    <property type="component" value="Genome"/>
</dbReference>
<evidence type="ECO:0000313" key="3">
    <source>
        <dbReference type="Proteomes" id="UP000102282"/>
    </source>
</evidence>
<gene>
    <name evidence="2" type="ORF">GIV84</name>
</gene>